<dbReference type="RefSeq" id="WP_284196793.1">
    <property type="nucleotide sequence ID" value="NZ_BSOG01000002.1"/>
</dbReference>
<dbReference type="Proteomes" id="UP001156706">
    <property type="component" value="Unassembled WGS sequence"/>
</dbReference>
<gene>
    <name evidence="2" type="ORF">GCM10007907_24940</name>
</gene>
<accession>A0ABQ5YG74</accession>
<proteinExistence type="predicted"/>
<feature type="transmembrane region" description="Helical" evidence="1">
    <location>
        <begin position="62"/>
        <end position="88"/>
    </location>
</feature>
<dbReference type="Pfam" id="PF10734">
    <property type="entry name" value="DUF2523"/>
    <property type="match status" value="1"/>
</dbReference>
<sequence>MPIFLGFLWSAFAAVLPSLVGRVLLALGIGAVAYTGLDLLVNQGEQLILDQLNAGGADVYGLLRYLGVVAAIKMHTATMLSIVAILMAEKSLKVVAKT</sequence>
<evidence type="ECO:0008006" key="4">
    <source>
        <dbReference type="Google" id="ProtNLM"/>
    </source>
</evidence>
<dbReference type="InterPro" id="IPR019670">
    <property type="entry name" value="DUF2523"/>
</dbReference>
<reference evidence="3" key="1">
    <citation type="journal article" date="2019" name="Int. J. Syst. Evol. Microbiol.">
        <title>The Global Catalogue of Microorganisms (GCM) 10K type strain sequencing project: providing services to taxonomists for standard genome sequencing and annotation.</title>
        <authorList>
            <consortium name="The Broad Institute Genomics Platform"/>
            <consortium name="The Broad Institute Genome Sequencing Center for Infectious Disease"/>
            <person name="Wu L."/>
            <person name="Ma J."/>
        </authorList>
    </citation>
    <scope>NUCLEOTIDE SEQUENCE [LARGE SCALE GENOMIC DNA]</scope>
    <source>
        <strain evidence="3">NBRC 110044</strain>
    </source>
</reference>
<evidence type="ECO:0000256" key="1">
    <source>
        <dbReference type="SAM" id="Phobius"/>
    </source>
</evidence>
<keyword evidence="3" id="KW-1185">Reference proteome</keyword>
<keyword evidence="1" id="KW-0812">Transmembrane</keyword>
<protein>
    <recommendedName>
        <fullName evidence="4">DUF2523 domain-containing protein</fullName>
    </recommendedName>
</protein>
<evidence type="ECO:0000313" key="2">
    <source>
        <dbReference type="EMBL" id="GLR13704.1"/>
    </source>
</evidence>
<dbReference type="EMBL" id="BSOG01000002">
    <property type="protein sequence ID" value="GLR13704.1"/>
    <property type="molecule type" value="Genomic_DNA"/>
</dbReference>
<keyword evidence="1" id="KW-1133">Transmembrane helix</keyword>
<comment type="caution">
    <text evidence="2">The sequence shown here is derived from an EMBL/GenBank/DDBJ whole genome shotgun (WGS) entry which is preliminary data.</text>
</comment>
<keyword evidence="1" id="KW-0472">Membrane</keyword>
<organism evidence="2 3">
    <name type="scientific">Chitinimonas prasina</name>
    <dbReference type="NCBI Taxonomy" id="1434937"/>
    <lineage>
        <taxon>Bacteria</taxon>
        <taxon>Pseudomonadati</taxon>
        <taxon>Pseudomonadota</taxon>
        <taxon>Betaproteobacteria</taxon>
        <taxon>Neisseriales</taxon>
        <taxon>Chitinibacteraceae</taxon>
        <taxon>Chitinimonas</taxon>
    </lineage>
</organism>
<name>A0ABQ5YG74_9NEIS</name>
<evidence type="ECO:0000313" key="3">
    <source>
        <dbReference type="Proteomes" id="UP001156706"/>
    </source>
</evidence>